<dbReference type="AlphaFoldDB" id="A0A084QSN1"/>
<dbReference type="EMBL" id="KL660304">
    <property type="protein sequence ID" value="KFA66966.1"/>
    <property type="molecule type" value="Genomic_DNA"/>
</dbReference>
<dbReference type="Proteomes" id="UP000028524">
    <property type="component" value="Unassembled WGS sequence"/>
</dbReference>
<evidence type="ECO:0000259" key="5">
    <source>
        <dbReference type="Pfam" id="PF24883"/>
    </source>
</evidence>
<proteinExistence type="inferred from homology"/>
<organism evidence="6 7">
    <name type="scientific">Stachybotrys chlorohalonatus (strain IBT 40285)</name>
    <dbReference type="NCBI Taxonomy" id="1283841"/>
    <lineage>
        <taxon>Eukaryota</taxon>
        <taxon>Fungi</taxon>
        <taxon>Dikarya</taxon>
        <taxon>Ascomycota</taxon>
        <taxon>Pezizomycotina</taxon>
        <taxon>Sordariomycetes</taxon>
        <taxon>Hypocreomycetidae</taxon>
        <taxon>Hypocreales</taxon>
        <taxon>Stachybotryaceae</taxon>
        <taxon>Stachybotrys</taxon>
    </lineage>
</organism>
<sequence length="899" mass="101233">MEVIDPANIIASILVAVATICVYLWFHNNPAHSISASPTAESQPKPTPAQVAFRVRGVPLDWDEKQLLDLLAARYESAGPNIRSLANEIHGRSRTATVAFQNTPLELQTLLAGDSRKIRLPTAPNQSTRPQSLALDHGFLGITTLYAPPSQEHKVDIIAISGLGGHAFGSFKERGGEHMWLRDVLPDHITQEGDNQPCARIMIFGYHSTVAQSQSFQNLDTLASSFYGSLLDLISARTSRPVIFIAHSLGGLIVKQVLINLSKSKKEGDERFLRTVYGIVFFGVPHDGMDITSLIPVAGDGPNRFLLESISNKNPQVLRTQQREFHEVLGHEGEAEVICFYETCLSSTAEKNKNGEWKLTGPSAVLVPQTSATHCRHWETGEEYICAINRTHSEMVKFGPEDDEYEKARARISHLVRWALVIRLPSLSRLAQDCLQSLVFPKIDDRSYDIDDAARGTCQWLLEHEIYKKWASCRRGLLWIKGKPGSGKSTLLKYAFKHVTETPKIGDRALVLSFFFHGRGEELQRTPLGLFRSLLHQILRQVPDVLSNLVNTFDRRLKEKGKPGEKWEWHPNELWDFFKSSLPGILQTRSVWLFVDALDEAGDANARDLVQKFKSLLKWLPLTRLPFHICFACRHYPILDQDCQFISPEKENREDISTYVQTRFSTSQGLGASTIPELITKRADGVFMWARLMVDQALRLDNEGEGLKKIETMIHSVHSELDELYSGLVRGMDKTPASLQLIQWICFATRPLSLDELRWAMVIYADCPHTSLQQCQNAENFAPDNEVMERRLKTLSRGLAEAVPSSNTRVVQFIHQSVKDFFIEKGLAILTESKSAEPTASDAGVFGIAHYQLSRTCIRYLAMDEIGRSQTSDRKALVSEFPLLHYATTSWISHVRESE</sequence>
<dbReference type="OMA" id="KELPICY"/>
<dbReference type="InParanoid" id="A0A084QSN1"/>
<keyword evidence="3" id="KW-0812">Transmembrane</keyword>
<keyword evidence="2" id="KW-0677">Repeat</keyword>
<dbReference type="SUPFAM" id="SSF53474">
    <property type="entry name" value="alpha/beta-Hydrolases"/>
    <property type="match status" value="1"/>
</dbReference>
<evidence type="ECO:0000313" key="6">
    <source>
        <dbReference type="EMBL" id="KFA66966.1"/>
    </source>
</evidence>
<keyword evidence="7" id="KW-1185">Reference proteome</keyword>
<dbReference type="Gene3D" id="3.40.50.300">
    <property type="entry name" value="P-loop containing nucleotide triphosphate hydrolases"/>
    <property type="match status" value="1"/>
</dbReference>
<name>A0A084QSN1_STAC4</name>
<dbReference type="HOGENOM" id="CLU_000288_34_1_1"/>
<dbReference type="PANTHER" id="PTHR10039">
    <property type="entry name" value="AMELOGENIN"/>
    <property type="match status" value="1"/>
</dbReference>
<comment type="similarity">
    <text evidence="1">Belongs to the putative lipase ROG1 family.</text>
</comment>
<dbReference type="STRING" id="1283841.A0A084QSN1"/>
<gene>
    <name evidence="6" type="ORF">S40285_09524</name>
</gene>
<dbReference type="Gene3D" id="3.40.50.1820">
    <property type="entry name" value="alpha/beta hydrolase"/>
    <property type="match status" value="1"/>
</dbReference>
<evidence type="ECO:0000256" key="1">
    <source>
        <dbReference type="ARBA" id="ARBA00007920"/>
    </source>
</evidence>
<keyword evidence="3" id="KW-0472">Membrane</keyword>
<dbReference type="InterPro" id="IPR056884">
    <property type="entry name" value="NPHP3-like_N"/>
</dbReference>
<accession>A0A084QSN1</accession>
<evidence type="ECO:0000256" key="3">
    <source>
        <dbReference type="SAM" id="Phobius"/>
    </source>
</evidence>
<feature type="transmembrane region" description="Helical" evidence="3">
    <location>
        <begin position="7"/>
        <end position="26"/>
    </location>
</feature>
<feature type="non-terminal residue" evidence="6">
    <location>
        <position position="899"/>
    </location>
</feature>
<evidence type="ECO:0000259" key="4">
    <source>
        <dbReference type="Pfam" id="PF05057"/>
    </source>
</evidence>
<reference evidence="6 7" key="1">
    <citation type="journal article" date="2014" name="BMC Genomics">
        <title>Comparative genome sequencing reveals chemotype-specific gene clusters in the toxigenic black mold Stachybotrys.</title>
        <authorList>
            <person name="Semeiks J."/>
            <person name="Borek D."/>
            <person name="Otwinowski Z."/>
            <person name="Grishin N.V."/>
        </authorList>
    </citation>
    <scope>NUCLEOTIDE SEQUENCE [LARGE SCALE GENOMIC DNA]</scope>
    <source>
        <strain evidence="6 7">IBT 40285</strain>
    </source>
</reference>
<dbReference type="InterPro" id="IPR029058">
    <property type="entry name" value="AB_hydrolase_fold"/>
</dbReference>
<evidence type="ECO:0000256" key="2">
    <source>
        <dbReference type="ARBA" id="ARBA00022737"/>
    </source>
</evidence>
<dbReference type="SUPFAM" id="SSF52540">
    <property type="entry name" value="P-loop containing nucleoside triphosphate hydrolases"/>
    <property type="match status" value="1"/>
</dbReference>
<feature type="domain" description="Nephrocystin 3-like N-terminal" evidence="5">
    <location>
        <begin position="456"/>
        <end position="634"/>
    </location>
</feature>
<dbReference type="OrthoDB" id="4897745at2759"/>
<keyword evidence="3" id="KW-1133">Transmembrane helix</keyword>
<evidence type="ECO:0000313" key="7">
    <source>
        <dbReference type="Proteomes" id="UP000028524"/>
    </source>
</evidence>
<feature type="domain" description="DUF676" evidence="4">
    <location>
        <begin position="206"/>
        <end position="281"/>
    </location>
</feature>
<dbReference type="PANTHER" id="PTHR10039:SF5">
    <property type="entry name" value="NACHT DOMAIN-CONTAINING PROTEIN"/>
    <property type="match status" value="1"/>
</dbReference>
<dbReference type="InterPro" id="IPR007751">
    <property type="entry name" value="DUF676_lipase-like"/>
</dbReference>
<dbReference type="Pfam" id="PF05057">
    <property type="entry name" value="DUF676"/>
    <property type="match status" value="1"/>
</dbReference>
<dbReference type="InterPro" id="IPR027417">
    <property type="entry name" value="P-loop_NTPase"/>
</dbReference>
<dbReference type="Pfam" id="PF24883">
    <property type="entry name" value="NPHP3_N"/>
    <property type="match status" value="1"/>
</dbReference>
<protein>
    <submittedName>
        <fullName evidence="6">Uncharacterized protein</fullName>
    </submittedName>
</protein>